<keyword evidence="3" id="KW-1185">Reference proteome</keyword>
<organism evidence="2 3">
    <name type="scientific">Phialemonium thermophilum</name>
    <dbReference type="NCBI Taxonomy" id="223376"/>
    <lineage>
        <taxon>Eukaryota</taxon>
        <taxon>Fungi</taxon>
        <taxon>Dikarya</taxon>
        <taxon>Ascomycota</taxon>
        <taxon>Pezizomycotina</taxon>
        <taxon>Sordariomycetes</taxon>
        <taxon>Sordariomycetidae</taxon>
        <taxon>Cephalothecales</taxon>
        <taxon>Cephalothecaceae</taxon>
        <taxon>Phialemonium</taxon>
    </lineage>
</organism>
<evidence type="ECO:0000256" key="1">
    <source>
        <dbReference type="SAM" id="MobiDB-lite"/>
    </source>
</evidence>
<comment type="caution">
    <text evidence="2">The sequence shown here is derived from an EMBL/GenBank/DDBJ whole genome shotgun (WGS) entry which is preliminary data.</text>
</comment>
<dbReference type="InterPro" id="IPR004499">
    <property type="entry name" value="Pro-tRNA-ligase_IIa_arc-type"/>
</dbReference>
<evidence type="ECO:0000313" key="3">
    <source>
        <dbReference type="Proteomes" id="UP001586593"/>
    </source>
</evidence>
<name>A0ABR3Y2H7_9PEZI</name>
<feature type="compositionally biased region" description="Basic and acidic residues" evidence="1">
    <location>
        <begin position="1"/>
        <end position="11"/>
    </location>
</feature>
<dbReference type="PANTHER" id="PTHR43382">
    <property type="entry name" value="PROLYL-TRNA SYNTHETASE"/>
    <property type="match status" value="1"/>
</dbReference>
<dbReference type="Proteomes" id="UP001586593">
    <property type="component" value="Unassembled WGS sequence"/>
</dbReference>
<dbReference type="Gene3D" id="3.30.930.10">
    <property type="entry name" value="Bira Bifunctional Protein, Domain 2"/>
    <property type="match status" value="1"/>
</dbReference>
<dbReference type="EMBL" id="JAZHXJ010000018">
    <property type="protein sequence ID" value="KAL1882027.1"/>
    <property type="molecule type" value="Genomic_DNA"/>
</dbReference>
<dbReference type="PANTHER" id="PTHR43382:SF2">
    <property type="entry name" value="BIFUNCTIONAL GLUTAMATE_PROLINE--TRNA LIGASE"/>
    <property type="match status" value="1"/>
</dbReference>
<evidence type="ECO:0000313" key="2">
    <source>
        <dbReference type="EMBL" id="KAL1882027.1"/>
    </source>
</evidence>
<protein>
    <submittedName>
        <fullName evidence="2">Uncharacterized protein</fullName>
    </submittedName>
</protein>
<gene>
    <name evidence="2" type="ORF">VTK73DRAFT_2741</name>
</gene>
<sequence length="104" mass="11688">MESAQEKEAQKGQKAQKVHKAQKQPKAEKAVAKAAATVPLIIGMTASKDTNFSQWYHELVIKAELVEYYSEISGFYILRRLFSPTPSAFFLNHVCFSGVSSRKH</sequence>
<feature type="region of interest" description="Disordered" evidence="1">
    <location>
        <begin position="1"/>
        <end position="29"/>
    </location>
</feature>
<accession>A0ABR3Y2H7</accession>
<feature type="compositionally biased region" description="Basic residues" evidence="1">
    <location>
        <begin position="14"/>
        <end position="23"/>
    </location>
</feature>
<reference evidence="2 3" key="1">
    <citation type="journal article" date="2024" name="Commun. Biol.">
        <title>Comparative genomic analysis of thermophilic fungi reveals convergent evolutionary adaptations and gene losses.</title>
        <authorList>
            <person name="Steindorff A.S."/>
            <person name="Aguilar-Pontes M.V."/>
            <person name="Robinson A.J."/>
            <person name="Andreopoulos B."/>
            <person name="LaButti K."/>
            <person name="Kuo A."/>
            <person name="Mondo S."/>
            <person name="Riley R."/>
            <person name="Otillar R."/>
            <person name="Haridas S."/>
            <person name="Lipzen A."/>
            <person name="Grimwood J."/>
            <person name="Schmutz J."/>
            <person name="Clum A."/>
            <person name="Reid I.D."/>
            <person name="Moisan M.C."/>
            <person name="Butler G."/>
            <person name="Nguyen T.T.M."/>
            <person name="Dewar K."/>
            <person name="Conant G."/>
            <person name="Drula E."/>
            <person name="Henrissat B."/>
            <person name="Hansel C."/>
            <person name="Singer S."/>
            <person name="Hutchinson M.I."/>
            <person name="de Vries R.P."/>
            <person name="Natvig D.O."/>
            <person name="Powell A.J."/>
            <person name="Tsang A."/>
            <person name="Grigoriev I.V."/>
        </authorList>
    </citation>
    <scope>NUCLEOTIDE SEQUENCE [LARGE SCALE GENOMIC DNA]</scope>
    <source>
        <strain evidence="2 3">ATCC 24622</strain>
    </source>
</reference>
<proteinExistence type="predicted"/>
<dbReference type="InterPro" id="IPR045864">
    <property type="entry name" value="aa-tRNA-synth_II/BPL/LPL"/>
</dbReference>